<accession>A0ACC1ISK9</accession>
<protein>
    <submittedName>
        <fullName evidence="1">Uncharacterized protein</fullName>
    </submittedName>
</protein>
<dbReference type="Proteomes" id="UP001150581">
    <property type="component" value="Unassembled WGS sequence"/>
</dbReference>
<dbReference type="EMBL" id="JANBPG010000112">
    <property type="protein sequence ID" value="KAJ1899976.1"/>
    <property type="molecule type" value="Genomic_DNA"/>
</dbReference>
<evidence type="ECO:0000313" key="1">
    <source>
        <dbReference type="EMBL" id="KAJ1899976.1"/>
    </source>
</evidence>
<keyword evidence="2" id="KW-1185">Reference proteome</keyword>
<evidence type="ECO:0000313" key="2">
    <source>
        <dbReference type="Proteomes" id="UP001150581"/>
    </source>
</evidence>
<comment type="caution">
    <text evidence="1">The sequence shown here is derived from an EMBL/GenBank/DDBJ whole genome shotgun (WGS) entry which is preliminary data.</text>
</comment>
<sequence>MIANQVTEFGKVCFYLSLTPTILAIEGVRWALTFNTETKLAVATTCAPVESKVASITGMKKANAERIQQLEKDLADNNAQFEKTRADDKATIEQALADKNARIEQLGRGLVQATSAMEQARTDAEAVRADAVARIQQLELIIEQSGAVLGVTLANSNVRIGQLERIVEHSAGVFGQALANNDARFEQLGQVLDQAATMILQALHDDNARIEQLERGAEQSVATNKKARADHISRIEQLERGAEQAAVATEQVRANYKAAHAAQHSELVKANLDLHRDLAVLKSKLDGAEDRLHIQCEHFKALRAELCKANGELDVAHTNNEAQQKLATELCDKVQLPLAENDKRFPHSEPAAADSMLHDRHKSTDDLDAELCKAECELDAACKNVVAHQQRLAKLRAMVDPRLAVSDKRIPQANQGGVKNILHAQRQNAKALCAEIRKTKSELKIACASAETQRKFVAELRCPNKRQVTSAGR</sequence>
<reference evidence="1" key="1">
    <citation type="submission" date="2022-07" db="EMBL/GenBank/DDBJ databases">
        <title>Phylogenomic reconstructions and comparative analyses of Kickxellomycotina fungi.</title>
        <authorList>
            <person name="Reynolds N.K."/>
            <person name="Stajich J.E."/>
            <person name="Barry K."/>
            <person name="Grigoriev I.V."/>
            <person name="Crous P."/>
            <person name="Smith M.E."/>
        </authorList>
    </citation>
    <scope>NUCLEOTIDE SEQUENCE</scope>
    <source>
        <strain evidence="1">Benny 63K</strain>
    </source>
</reference>
<gene>
    <name evidence="1" type="ORF">LPJ66_001773</name>
</gene>
<organism evidence="1 2">
    <name type="scientific">Kickxella alabastrina</name>
    <dbReference type="NCBI Taxonomy" id="61397"/>
    <lineage>
        <taxon>Eukaryota</taxon>
        <taxon>Fungi</taxon>
        <taxon>Fungi incertae sedis</taxon>
        <taxon>Zoopagomycota</taxon>
        <taxon>Kickxellomycotina</taxon>
        <taxon>Kickxellomycetes</taxon>
        <taxon>Kickxellales</taxon>
        <taxon>Kickxellaceae</taxon>
        <taxon>Kickxella</taxon>
    </lineage>
</organism>
<name>A0ACC1ISK9_9FUNG</name>
<proteinExistence type="predicted"/>